<organism evidence="2 3">
    <name type="scientific">Hypericibacter terrae</name>
    <dbReference type="NCBI Taxonomy" id="2602015"/>
    <lineage>
        <taxon>Bacteria</taxon>
        <taxon>Pseudomonadati</taxon>
        <taxon>Pseudomonadota</taxon>
        <taxon>Alphaproteobacteria</taxon>
        <taxon>Rhodospirillales</taxon>
        <taxon>Dongiaceae</taxon>
        <taxon>Hypericibacter</taxon>
    </lineage>
</organism>
<proteinExistence type="predicted"/>
<accession>A0A5J6MN51</accession>
<dbReference type="OrthoDB" id="7362049at2"/>
<dbReference type="EMBL" id="CP042906">
    <property type="protein sequence ID" value="QEX18597.1"/>
    <property type="molecule type" value="Genomic_DNA"/>
</dbReference>
<reference evidence="2 3" key="1">
    <citation type="submission" date="2019-08" db="EMBL/GenBank/DDBJ databases">
        <title>Hyperibacter terrae gen. nov., sp. nov. and Hyperibacter viscosus sp. nov., two new members in the family Rhodospirillaceae isolated from the rhizosphere of Hypericum perforatum.</title>
        <authorList>
            <person name="Noviana Z."/>
        </authorList>
    </citation>
    <scope>NUCLEOTIDE SEQUENCE [LARGE SCALE GENOMIC DNA]</scope>
    <source>
        <strain evidence="2 3">R5913</strain>
    </source>
</reference>
<dbReference type="RefSeq" id="WP_151178739.1">
    <property type="nucleotide sequence ID" value="NZ_CP042906.1"/>
</dbReference>
<evidence type="ECO:0000313" key="2">
    <source>
        <dbReference type="EMBL" id="QEX18597.1"/>
    </source>
</evidence>
<name>A0A5J6MN51_9PROT</name>
<sequence>MVNTGSRRPKVMSMLALAGTASAISMCQPNQPDVIAYVEPPTIYCYHSLGTPDCYAQPLPGEYNRMIGYYGAPPTEMPAQQAPGVTITRSDPGM</sequence>
<evidence type="ECO:0000256" key="1">
    <source>
        <dbReference type="SAM" id="SignalP"/>
    </source>
</evidence>
<feature type="signal peptide" evidence="1">
    <location>
        <begin position="1"/>
        <end position="23"/>
    </location>
</feature>
<evidence type="ECO:0000313" key="3">
    <source>
        <dbReference type="Proteomes" id="UP000326202"/>
    </source>
</evidence>
<protein>
    <recommendedName>
        <fullName evidence="4">Lipoprotein</fullName>
    </recommendedName>
</protein>
<keyword evidence="1" id="KW-0732">Signal</keyword>
<gene>
    <name evidence="2" type="ORF">FRZ44_39040</name>
</gene>
<feature type="chain" id="PRO_5023880031" description="Lipoprotein" evidence="1">
    <location>
        <begin position="24"/>
        <end position="94"/>
    </location>
</feature>
<keyword evidence="3" id="KW-1185">Reference proteome</keyword>
<dbReference type="Proteomes" id="UP000326202">
    <property type="component" value="Chromosome"/>
</dbReference>
<dbReference type="KEGG" id="htq:FRZ44_39040"/>
<evidence type="ECO:0008006" key="4">
    <source>
        <dbReference type="Google" id="ProtNLM"/>
    </source>
</evidence>
<dbReference type="AlphaFoldDB" id="A0A5J6MN51"/>